<organism evidence="2 3">
    <name type="scientific">Phlebiopsis gigantea (strain 11061_1 CR5-6)</name>
    <name type="common">White-rot fungus</name>
    <name type="synonym">Peniophora gigantea</name>
    <dbReference type="NCBI Taxonomy" id="745531"/>
    <lineage>
        <taxon>Eukaryota</taxon>
        <taxon>Fungi</taxon>
        <taxon>Dikarya</taxon>
        <taxon>Basidiomycota</taxon>
        <taxon>Agaricomycotina</taxon>
        <taxon>Agaricomycetes</taxon>
        <taxon>Polyporales</taxon>
        <taxon>Phanerochaetaceae</taxon>
        <taxon>Phlebiopsis</taxon>
    </lineage>
</organism>
<proteinExistence type="predicted"/>
<evidence type="ECO:0000256" key="1">
    <source>
        <dbReference type="SAM" id="MobiDB-lite"/>
    </source>
</evidence>
<dbReference type="Proteomes" id="UP000053257">
    <property type="component" value="Unassembled WGS sequence"/>
</dbReference>
<evidence type="ECO:0000313" key="2">
    <source>
        <dbReference type="EMBL" id="KIP08132.1"/>
    </source>
</evidence>
<keyword evidence="3" id="KW-1185">Reference proteome</keyword>
<feature type="region of interest" description="Disordered" evidence="1">
    <location>
        <begin position="68"/>
        <end position="92"/>
    </location>
</feature>
<accession>A0A0C3S9A7</accession>
<evidence type="ECO:0000313" key="3">
    <source>
        <dbReference type="Proteomes" id="UP000053257"/>
    </source>
</evidence>
<dbReference type="AlphaFoldDB" id="A0A0C3S9A7"/>
<dbReference type="HOGENOM" id="CLU_2414047_0_0_1"/>
<gene>
    <name evidence="2" type="ORF">PHLGIDRAFT_388598</name>
</gene>
<feature type="compositionally biased region" description="Basic and acidic residues" evidence="1">
    <location>
        <begin position="71"/>
        <end position="92"/>
    </location>
</feature>
<name>A0A0C3S9A7_PHLG1</name>
<protein>
    <submittedName>
        <fullName evidence="2">Uncharacterized protein</fullName>
    </submittedName>
</protein>
<dbReference type="OrthoDB" id="2816594at2759"/>
<dbReference type="EMBL" id="KN840484">
    <property type="protein sequence ID" value="KIP08132.1"/>
    <property type="molecule type" value="Genomic_DNA"/>
</dbReference>
<reference evidence="2 3" key="1">
    <citation type="journal article" date="2014" name="PLoS Genet.">
        <title>Analysis of the Phlebiopsis gigantea genome, transcriptome and secretome provides insight into its pioneer colonization strategies of wood.</title>
        <authorList>
            <person name="Hori C."/>
            <person name="Ishida T."/>
            <person name="Igarashi K."/>
            <person name="Samejima M."/>
            <person name="Suzuki H."/>
            <person name="Master E."/>
            <person name="Ferreira P."/>
            <person name="Ruiz-Duenas F.J."/>
            <person name="Held B."/>
            <person name="Canessa P."/>
            <person name="Larrondo L.F."/>
            <person name="Schmoll M."/>
            <person name="Druzhinina I.S."/>
            <person name="Kubicek C.P."/>
            <person name="Gaskell J.A."/>
            <person name="Kersten P."/>
            <person name="St John F."/>
            <person name="Glasner J."/>
            <person name="Sabat G."/>
            <person name="Splinter BonDurant S."/>
            <person name="Syed K."/>
            <person name="Yadav J."/>
            <person name="Mgbeahuruike A.C."/>
            <person name="Kovalchuk A."/>
            <person name="Asiegbu F.O."/>
            <person name="Lackner G."/>
            <person name="Hoffmeister D."/>
            <person name="Rencoret J."/>
            <person name="Gutierrez A."/>
            <person name="Sun H."/>
            <person name="Lindquist E."/>
            <person name="Barry K."/>
            <person name="Riley R."/>
            <person name="Grigoriev I.V."/>
            <person name="Henrissat B."/>
            <person name="Kues U."/>
            <person name="Berka R.M."/>
            <person name="Martinez A.T."/>
            <person name="Covert S.F."/>
            <person name="Blanchette R.A."/>
            <person name="Cullen D."/>
        </authorList>
    </citation>
    <scope>NUCLEOTIDE SEQUENCE [LARGE SCALE GENOMIC DNA]</scope>
    <source>
        <strain evidence="2 3">11061_1 CR5-6</strain>
    </source>
</reference>
<sequence>MCHRQLRLNKFTECGHTLCVGELNVDCRRVDCYNSRVHPPDCGQNGRPPCVCRRFYTCVEHRCLPPLPAADSRRSQPERLHKDVPGKCERCT</sequence>